<dbReference type="Proteomes" id="UP000697107">
    <property type="component" value="Unassembled WGS sequence"/>
</dbReference>
<feature type="compositionally biased region" description="Basic and acidic residues" evidence="1">
    <location>
        <begin position="224"/>
        <end position="237"/>
    </location>
</feature>
<reference evidence="4" key="1">
    <citation type="submission" date="2018-10" db="EMBL/GenBank/DDBJ databases">
        <title>Effector identification in a new, highly contiguous assembly of the strawberry crown rot pathogen Phytophthora cactorum.</title>
        <authorList>
            <person name="Armitage A.D."/>
            <person name="Nellist C.F."/>
            <person name="Bates H."/>
            <person name="Vickerstaff R.J."/>
            <person name="Harrison R.J."/>
        </authorList>
    </citation>
    <scope>NUCLEOTIDE SEQUENCE</scope>
    <source>
        <strain evidence="2">15-7</strain>
        <strain evidence="3">4032</strain>
        <strain evidence="4">P415</strain>
    </source>
</reference>
<proteinExistence type="predicted"/>
<organism evidence="4 5">
    <name type="scientific">Phytophthora cactorum</name>
    <dbReference type="NCBI Taxonomy" id="29920"/>
    <lineage>
        <taxon>Eukaryota</taxon>
        <taxon>Sar</taxon>
        <taxon>Stramenopiles</taxon>
        <taxon>Oomycota</taxon>
        <taxon>Peronosporomycetes</taxon>
        <taxon>Peronosporales</taxon>
        <taxon>Peronosporaceae</taxon>
        <taxon>Phytophthora</taxon>
    </lineage>
</organism>
<comment type="caution">
    <text evidence="4">The sequence shown here is derived from an EMBL/GenBank/DDBJ whole genome shotgun (WGS) entry which is preliminary data.</text>
</comment>
<dbReference type="Proteomes" id="UP000735874">
    <property type="component" value="Unassembled WGS sequence"/>
</dbReference>
<feature type="region of interest" description="Disordered" evidence="1">
    <location>
        <begin position="348"/>
        <end position="390"/>
    </location>
</feature>
<evidence type="ECO:0000313" key="2">
    <source>
        <dbReference type="EMBL" id="KAG2854844.1"/>
    </source>
</evidence>
<sequence>MGTTEATKHDGESEPSVQFVPKQTRARQARKCEEAATAAAQAAAVNPMTAQMAAPNNTTNMTTNDEAPVATMAMALPTKLRGALVNDNGSGGECEGATPIQVSDGGDGGESEVVTPVNNAGITDTILSDDVDGGERKGVAPTATSSNRKRDDECDDATTSETVTVSDHTDGATYTVTSNLPMNTSTAAVDVTASVLPEAPDTEKVAQRPRATTQRRPNTRAATRARESREADERRTETLEEALLSPVVWPRTNATTATTPTELRTTSGASTWHRRKPEHHVTWAEPLANVVMGDKWTRDVETAKNTAEPAAISLGTVTATDTEPVWTKSTVARKLCWCRPHPSTNAPRIPYRNRRGYAGGGLLRGQPEKEDQDEQHHSGTGEAPGKIPRLRRLLHRLKLTTMWHMQRDQRCSSLMMRSRLHNNEADSYKQCWRPVTTKE</sequence>
<accession>A0A8T1FZS0</accession>
<dbReference type="AlphaFoldDB" id="A0A8T1FZS0"/>
<feature type="compositionally biased region" description="Low complexity" evidence="1">
    <location>
        <begin position="208"/>
        <end position="222"/>
    </location>
</feature>
<dbReference type="Proteomes" id="UP000774804">
    <property type="component" value="Unassembled WGS sequence"/>
</dbReference>
<name>A0A8T1FZS0_9STRA</name>
<evidence type="ECO:0000256" key="1">
    <source>
        <dbReference type="SAM" id="MobiDB-lite"/>
    </source>
</evidence>
<dbReference type="EMBL" id="RCML01000406">
    <property type="protein sequence ID" value="KAG2977974.1"/>
    <property type="molecule type" value="Genomic_DNA"/>
</dbReference>
<evidence type="ECO:0000313" key="3">
    <source>
        <dbReference type="EMBL" id="KAG2926229.1"/>
    </source>
</evidence>
<feature type="region of interest" description="Disordered" evidence="1">
    <location>
        <begin position="196"/>
        <end position="237"/>
    </location>
</feature>
<feature type="compositionally biased region" description="Basic and acidic residues" evidence="1">
    <location>
        <begin position="1"/>
        <end position="12"/>
    </location>
</feature>
<dbReference type="VEuPathDB" id="FungiDB:PC110_g10877"/>
<feature type="region of interest" description="Disordered" evidence="1">
    <location>
        <begin position="124"/>
        <end position="166"/>
    </location>
</feature>
<evidence type="ECO:0000313" key="5">
    <source>
        <dbReference type="Proteomes" id="UP000697107"/>
    </source>
</evidence>
<dbReference type="EMBL" id="RCMG01000406">
    <property type="protein sequence ID" value="KAG2854844.1"/>
    <property type="molecule type" value="Genomic_DNA"/>
</dbReference>
<dbReference type="EMBL" id="RCMI01000199">
    <property type="protein sequence ID" value="KAG2926229.1"/>
    <property type="molecule type" value="Genomic_DNA"/>
</dbReference>
<feature type="compositionally biased region" description="Basic and acidic residues" evidence="1">
    <location>
        <begin position="366"/>
        <end position="379"/>
    </location>
</feature>
<feature type="region of interest" description="Disordered" evidence="1">
    <location>
        <begin position="1"/>
        <end position="28"/>
    </location>
</feature>
<protein>
    <submittedName>
        <fullName evidence="4">Uncharacterized protein</fullName>
    </submittedName>
</protein>
<gene>
    <name evidence="2" type="ORF">PC113_g12965</name>
    <name evidence="3" type="ORF">PC115_g7982</name>
    <name evidence="4" type="ORF">PC118_g12554</name>
</gene>
<evidence type="ECO:0000313" key="4">
    <source>
        <dbReference type="EMBL" id="KAG2977974.1"/>
    </source>
</evidence>